<feature type="region of interest" description="Disordered" evidence="1">
    <location>
        <begin position="1"/>
        <end position="39"/>
    </location>
</feature>
<organism evidence="2 3">
    <name type="scientific">Elysia crispata</name>
    <name type="common">lettuce slug</name>
    <dbReference type="NCBI Taxonomy" id="231223"/>
    <lineage>
        <taxon>Eukaryota</taxon>
        <taxon>Metazoa</taxon>
        <taxon>Spiralia</taxon>
        <taxon>Lophotrochozoa</taxon>
        <taxon>Mollusca</taxon>
        <taxon>Gastropoda</taxon>
        <taxon>Heterobranchia</taxon>
        <taxon>Euthyneura</taxon>
        <taxon>Panpulmonata</taxon>
        <taxon>Sacoglossa</taxon>
        <taxon>Placobranchoidea</taxon>
        <taxon>Plakobranchidae</taxon>
        <taxon>Elysia</taxon>
    </lineage>
</organism>
<reference evidence="2" key="1">
    <citation type="journal article" date="2023" name="G3 (Bethesda)">
        <title>A reference genome for the long-term kleptoplast-retaining sea slug Elysia crispata morphotype clarki.</title>
        <authorList>
            <person name="Eastman K.E."/>
            <person name="Pendleton A.L."/>
            <person name="Shaikh M.A."/>
            <person name="Suttiyut T."/>
            <person name="Ogas R."/>
            <person name="Tomko P."/>
            <person name="Gavelis G."/>
            <person name="Widhalm J.R."/>
            <person name="Wisecaver J.H."/>
        </authorList>
    </citation>
    <scope>NUCLEOTIDE SEQUENCE</scope>
    <source>
        <strain evidence="2">ECLA1</strain>
    </source>
</reference>
<dbReference type="Proteomes" id="UP001283361">
    <property type="component" value="Unassembled WGS sequence"/>
</dbReference>
<protein>
    <submittedName>
        <fullName evidence="2">Uncharacterized protein</fullName>
    </submittedName>
</protein>
<gene>
    <name evidence="2" type="ORF">RRG08_056301</name>
</gene>
<dbReference type="AlphaFoldDB" id="A0AAE1E5Z2"/>
<dbReference type="EMBL" id="JAWDGP010001077">
    <property type="protein sequence ID" value="KAK3795242.1"/>
    <property type="molecule type" value="Genomic_DNA"/>
</dbReference>
<feature type="region of interest" description="Disordered" evidence="1">
    <location>
        <begin position="70"/>
        <end position="90"/>
    </location>
</feature>
<name>A0AAE1E5Z2_9GAST</name>
<accession>A0AAE1E5Z2</accession>
<sequence length="135" mass="15326">MMKLESRRHRVRLMRPVNKVRRAMSQTTSSTSSQIKRPATDEAYLAVDEGVASSEVLTTEDIVHSITEKDFVEEEEDDEEIPPSPPPPTVTEVRDAIKTLRPFIESQSGVDHQLDLISNLNDYVEKSMFQNLAKL</sequence>
<feature type="compositionally biased region" description="Basic residues" evidence="1">
    <location>
        <begin position="1"/>
        <end position="22"/>
    </location>
</feature>
<proteinExistence type="predicted"/>
<keyword evidence="3" id="KW-1185">Reference proteome</keyword>
<feature type="compositionally biased region" description="Acidic residues" evidence="1">
    <location>
        <begin position="71"/>
        <end position="81"/>
    </location>
</feature>
<evidence type="ECO:0000256" key="1">
    <source>
        <dbReference type="SAM" id="MobiDB-lite"/>
    </source>
</evidence>
<comment type="caution">
    <text evidence="2">The sequence shown here is derived from an EMBL/GenBank/DDBJ whole genome shotgun (WGS) entry which is preliminary data.</text>
</comment>
<evidence type="ECO:0000313" key="2">
    <source>
        <dbReference type="EMBL" id="KAK3795242.1"/>
    </source>
</evidence>
<feature type="compositionally biased region" description="Low complexity" evidence="1">
    <location>
        <begin position="25"/>
        <end position="34"/>
    </location>
</feature>
<evidence type="ECO:0000313" key="3">
    <source>
        <dbReference type="Proteomes" id="UP001283361"/>
    </source>
</evidence>